<dbReference type="PANTHER" id="PTHR12268">
    <property type="entry name" value="E3 UBIQUITIN-PROTEIN LIGASE KCMF1"/>
    <property type="match status" value="1"/>
</dbReference>
<dbReference type="GO" id="GO:0008270">
    <property type="term" value="F:zinc ion binding"/>
    <property type="evidence" value="ECO:0007669"/>
    <property type="project" value="UniProtKB-KW"/>
</dbReference>
<evidence type="ECO:0000256" key="4">
    <source>
        <dbReference type="ARBA" id="ARBA00022475"/>
    </source>
</evidence>
<evidence type="ECO:0000256" key="7">
    <source>
        <dbReference type="ARBA" id="ARBA00022723"/>
    </source>
</evidence>
<keyword evidence="11 15" id="KW-0175">Coiled coil</keyword>
<proteinExistence type="inferred from homology"/>
<reference evidence="17 18" key="1">
    <citation type="journal article" date="2013" name="Nat. Commun.">
        <title>Genome analysis reveals insights into physiology and longevity of the Brandt's bat Myotis brandtii.</title>
        <authorList>
            <person name="Seim I."/>
            <person name="Fang X."/>
            <person name="Xiong Z."/>
            <person name="Lobanov A.V."/>
            <person name="Huang Z."/>
            <person name="Ma S."/>
            <person name="Feng Y."/>
            <person name="Turanov A.A."/>
            <person name="Zhu Y."/>
            <person name="Lenz T.L."/>
            <person name="Gerashchenko M.V."/>
            <person name="Fan D."/>
            <person name="Hee Yim S."/>
            <person name="Yao X."/>
            <person name="Jordan D."/>
            <person name="Xiong Y."/>
            <person name="Ma Y."/>
            <person name="Lyapunov A.N."/>
            <person name="Chen G."/>
            <person name="Kulakova O.I."/>
            <person name="Sun Y."/>
            <person name="Lee S.G."/>
            <person name="Bronson R.T."/>
            <person name="Moskalev A.A."/>
            <person name="Sunyaev S.R."/>
            <person name="Zhang G."/>
            <person name="Krogh A."/>
            <person name="Wang J."/>
            <person name="Gladyshev V.N."/>
        </authorList>
    </citation>
    <scope>NUCLEOTIDE SEQUENCE [LARGE SCALE GENOMIC DNA]</scope>
</reference>
<keyword evidence="10" id="KW-0770">Synapse</keyword>
<keyword evidence="5" id="KW-0963">Cytoplasm</keyword>
<dbReference type="GO" id="GO:0005886">
    <property type="term" value="C:plasma membrane"/>
    <property type="evidence" value="ECO:0007669"/>
    <property type="project" value="UniProtKB-SubCell"/>
</dbReference>
<evidence type="ECO:0000256" key="13">
    <source>
        <dbReference type="ARBA" id="ARBA00034103"/>
    </source>
</evidence>
<dbReference type="FunFam" id="1.10.238.10:FF:000016">
    <property type="entry name" value="Dystrobrevin alpha"/>
    <property type="match status" value="1"/>
</dbReference>
<dbReference type="PANTHER" id="PTHR12268:SF19">
    <property type="entry name" value="DYSTROBREVIN ALPHA"/>
    <property type="match status" value="1"/>
</dbReference>
<dbReference type="EMBL" id="KE162784">
    <property type="protein sequence ID" value="EPQ09526.1"/>
    <property type="molecule type" value="Genomic_DNA"/>
</dbReference>
<dbReference type="InterPro" id="IPR000433">
    <property type="entry name" value="Znf_ZZ"/>
</dbReference>
<keyword evidence="9" id="KW-0862">Zinc</keyword>
<evidence type="ECO:0000256" key="9">
    <source>
        <dbReference type="ARBA" id="ARBA00022833"/>
    </source>
</evidence>
<dbReference type="Pfam" id="PF09068">
    <property type="entry name" value="EF-hand_2"/>
    <property type="match status" value="1"/>
</dbReference>
<dbReference type="InterPro" id="IPR015153">
    <property type="entry name" value="EF-hand_dom_typ1"/>
</dbReference>
<evidence type="ECO:0000313" key="17">
    <source>
        <dbReference type="EMBL" id="EPQ09526.1"/>
    </source>
</evidence>
<comment type="similarity">
    <text evidence="3">Belongs to the dystrophin family. Dystrobrevin subfamily.</text>
</comment>
<organism evidence="17 18">
    <name type="scientific">Myotis brandtii</name>
    <name type="common">Brandt's bat</name>
    <dbReference type="NCBI Taxonomy" id="109478"/>
    <lineage>
        <taxon>Eukaryota</taxon>
        <taxon>Metazoa</taxon>
        <taxon>Chordata</taxon>
        <taxon>Craniata</taxon>
        <taxon>Vertebrata</taxon>
        <taxon>Euteleostomi</taxon>
        <taxon>Mammalia</taxon>
        <taxon>Eutheria</taxon>
        <taxon>Laurasiatheria</taxon>
        <taxon>Chiroptera</taxon>
        <taxon>Yangochiroptera</taxon>
        <taxon>Vespertilionidae</taxon>
        <taxon>Myotis</taxon>
    </lineage>
</organism>
<dbReference type="PIRSF" id="PIRSF038204">
    <property type="entry name" value="Distrobrevin"/>
    <property type="match status" value="1"/>
</dbReference>
<keyword evidence="7" id="KW-0479">Metal-binding</keyword>
<evidence type="ECO:0000256" key="12">
    <source>
        <dbReference type="ARBA" id="ARBA00023136"/>
    </source>
</evidence>
<dbReference type="PROSITE" id="PS50135">
    <property type="entry name" value="ZF_ZZ_2"/>
    <property type="match status" value="1"/>
</dbReference>
<keyword evidence="4" id="KW-1003">Cell membrane</keyword>
<evidence type="ECO:0000256" key="2">
    <source>
        <dbReference type="ARBA" id="ARBA00004496"/>
    </source>
</evidence>
<feature type="domain" description="ZZ-type" evidence="16">
    <location>
        <begin position="242"/>
        <end position="298"/>
    </location>
</feature>
<dbReference type="GO" id="GO:0045202">
    <property type="term" value="C:synapse"/>
    <property type="evidence" value="ECO:0007669"/>
    <property type="project" value="UniProtKB-SubCell"/>
</dbReference>
<dbReference type="eggNOG" id="KOG4301">
    <property type="taxonomic scope" value="Eukaryota"/>
</dbReference>
<dbReference type="FunFam" id="3.30.60.90:FF:000002">
    <property type="entry name" value="Dystrobrevin alpha"/>
    <property type="match status" value="1"/>
</dbReference>
<dbReference type="Proteomes" id="UP000052978">
    <property type="component" value="Unassembled WGS sequence"/>
</dbReference>
<evidence type="ECO:0000256" key="8">
    <source>
        <dbReference type="ARBA" id="ARBA00022771"/>
    </source>
</evidence>
<evidence type="ECO:0000256" key="5">
    <source>
        <dbReference type="ARBA" id="ARBA00022490"/>
    </source>
</evidence>
<evidence type="ECO:0000259" key="16">
    <source>
        <dbReference type="PROSITE" id="PS50135"/>
    </source>
</evidence>
<dbReference type="FunFam" id="1.10.238.10:FF:000014">
    <property type="entry name" value="Dystrobrevin alpha"/>
    <property type="match status" value="1"/>
</dbReference>
<evidence type="ECO:0000256" key="3">
    <source>
        <dbReference type="ARBA" id="ARBA00009563"/>
    </source>
</evidence>
<evidence type="ECO:0000256" key="14">
    <source>
        <dbReference type="PROSITE-ProRule" id="PRU00228"/>
    </source>
</evidence>
<evidence type="ECO:0000256" key="15">
    <source>
        <dbReference type="SAM" id="Coils"/>
    </source>
</evidence>
<dbReference type="AlphaFoldDB" id="S7MY13"/>
<evidence type="ECO:0000256" key="11">
    <source>
        <dbReference type="ARBA" id="ARBA00023054"/>
    </source>
</evidence>
<protein>
    <submittedName>
        <fullName evidence="17">Dystrobrevin alpha</fullName>
    </submittedName>
</protein>
<dbReference type="InterPro" id="IPR011992">
    <property type="entry name" value="EF-hand-dom_pair"/>
</dbReference>
<dbReference type="GO" id="GO:0005737">
    <property type="term" value="C:cytoplasm"/>
    <property type="evidence" value="ECO:0007669"/>
    <property type="project" value="UniProtKB-SubCell"/>
</dbReference>
<evidence type="ECO:0000313" key="18">
    <source>
        <dbReference type="Proteomes" id="UP000052978"/>
    </source>
</evidence>
<dbReference type="InterPro" id="IPR015154">
    <property type="entry name" value="EF-hand_dom_typ2"/>
</dbReference>
<dbReference type="SUPFAM" id="SSF57850">
    <property type="entry name" value="RING/U-box"/>
    <property type="match status" value="1"/>
</dbReference>
<dbReference type="SMART" id="SM00291">
    <property type="entry name" value="ZnF_ZZ"/>
    <property type="match status" value="1"/>
</dbReference>
<keyword evidence="6" id="KW-0597">Phosphoprotein</keyword>
<dbReference type="Pfam" id="PF00569">
    <property type="entry name" value="ZZ"/>
    <property type="match status" value="1"/>
</dbReference>
<evidence type="ECO:0000256" key="1">
    <source>
        <dbReference type="ARBA" id="ARBA00004236"/>
    </source>
</evidence>
<dbReference type="GO" id="GO:0099536">
    <property type="term" value="P:synaptic signaling"/>
    <property type="evidence" value="ECO:0007669"/>
    <property type="project" value="TreeGrafter"/>
</dbReference>
<comment type="subcellular location">
    <subcellularLocation>
        <location evidence="1">Cell membrane</location>
    </subcellularLocation>
    <subcellularLocation>
        <location evidence="2">Cytoplasm</location>
    </subcellularLocation>
    <subcellularLocation>
        <location evidence="13">Synapse</location>
    </subcellularLocation>
</comment>
<evidence type="ECO:0000256" key="6">
    <source>
        <dbReference type="ARBA" id="ARBA00022553"/>
    </source>
</evidence>
<feature type="coiled-coil region" evidence="15">
    <location>
        <begin position="470"/>
        <end position="546"/>
    </location>
</feature>
<keyword evidence="12" id="KW-0472">Membrane</keyword>
<dbReference type="PROSITE" id="PS01357">
    <property type="entry name" value="ZF_ZZ_1"/>
    <property type="match status" value="1"/>
</dbReference>
<sequence>MTSTVVGSPSLSSRRDNEDFQKHLASGAQELDRIRLSTYRTACKLRFVQKKCNLHLVDIWNVIEALRENALNNLDPNTELNVARLEAVLSTIFYQLNKRMPTTHQIHVEQSIGLLLNFLLAAFDPEGHGKISVFAVKMALATLCGGKIMDKLRYIFSMISDSSGVMVYGRYDQFLREVLKLPTAVFEGPSFGYTEQSARSCFSQQKKVTLNGFLDTLMSDPPPQCLVWLPLLHRLANVENVFHPVECSFCHSESMMGFRYRCQQCHNYQLCQDCFWRGHAGGSHSNQHQMKEYTSWKSPAKKLTNALSKSLSCASSREPLHPMFPDQPEKPLNLAHIVPPRPVTSMNDTLFSHSVPSSGSPFITRSSPPKDSEVEQNKLLARAAPAFLKGKGIQYSLNVADRLADEHVLIGLYVNMLRSNPSCMLESSNRLDEEHRLIARYAARLAAESTSSQPAQQRGAPDISFTIDANKQQRQLIAELENKNREILQEIQRLRLEHEQASQPTPEKAQQNPTLLAELRLLRQRKDELEQRMSALQESRRELMVQLEGLMKLLKLTFPAISVGKLSRYYATVSVPPFLPGSLCCEGPSPVTLLPDRSESVTSPVTSQHVVHNHPHDSSRRNLRNDLLVAADSITNTMSSLVKELNSEVGSETESNVDSEFARTQFEDLVPSPTSEKAFLAQIHARKPGYMHGGAAPGTMRSDVVTEDGDSYARPEEENYENDSVRQLENELKMEEYLKQKLQDEAYQVPGPAHTIPHFRPSPEVAGSFT</sequence>
<dbReference type="Gene3D" id="3.30.60.90">
    <property type="match status" value="1"/>
</dbReference>
<dbReference type="Gene3D" id="1.10.238.10">
    <property type="entry name" value="EF-hand"/>
    <property type="match status" value="2"/>
</dbReference>
<dbReference type="CDD" id="cd02334">
    <property type="entry name" value="ZZ_dystrophin"/>
    <property type="match status" value="1"/>
</dbReference>
<accession>S7MY13</accession>
<dbReference type="InterPro" id="IPR017432">
    <property type="entry name" value="Distrobrevin"/>
</dbReference>
<keyword evidence="18" id="KW-1185">Reference proteome</keyword>
<name>S7MY13_MYOBR</name>
<gene>
    <name evidence="17" type="ORF">D623_10006698</name>
</gene>
<dbReference type="CDD" id="cd16249">
    <property type="entry name" value="EFh_DTNA"/>
    <property type="match status" value="1"/>
</dbReference>
<dbReference type="InterPro" id="IPR050774">
    <property type="entry name" value="KCMF1/Dystrophin"/>
</dbReference>
<keyword evidence="8 14" id="KW-0863">Zinc-finger</keyword>
<dbReference type="InterPro" id="IPR043145">
    <property type="entry name" value="Znf_ZZ_sf"/>
</dbReference>
<evidence type="ECO:0000256" key="10">
    <source>
        <dbReference type="ARBA" id="ARBA00023018"/>
    </source>
</evidence>
<dbReference type="Pfam" id="PF09069">
    <property type="entry name" value="EF-hand_3"/>
    <property type="match status" value="1"/>
</dbReference>
<dbReference type="SUPFAM" id="SSF47473">
    <property type="entry name" value="EF-hand"/>
    <property type="match status" value="2"/>
</dbReference>